<dbReference type="InterPro" id="IPR037883">
    <property type="entry name" value="Knr4/Smi1-like_sf"/>
</dbReference>
<dbReference type="Gene3D" id="3.40.1580.10">
    <property type="entry name" value="SMI1/KNR4-like"/>
    <property type="match status" value="1"/>
</dbReference>
<evidence type="ECO:0000313" key="3">
    <source>
        <dbReference type="Proteomes" id="UP001211015"/>
    </source>
</evidence>
<gene>
    <name evidence="2" type="ORF">PNU62_12535</name>
</gene>
<accession>A0AAW6E7X2</accession>
<dbReference type="Proteomes" id="UP001211015">
    <property type="component" value="Unassembled WGS sequence"/>
</dbReference>
<dbReference type="AlphaFoldDB" id="A0AAW6E7X2"/>
<dbReference type="Pfam" id="PF09346">
    <property type="entry name" value="SMI1_KNR4"/>
    <property type="match status" value="1"/>
</dbReference>
<comment type="caution">
    <text evidence="2">The sequence shown here is derived from an EMBL/GenBank/DDBJ whole genome shotgun (WGS) entry which is preliminary data.</text>
</comment>
<dbReference type="RefSeq" id="WP_195389006.1">
    <property type="nucleotide sequence ID" value="NZ_JADNGL010000020.1"/>
</dbReference>
<dbReference type="SUPFAM" id="SSF160631">
    <property type="entry name" value="SMI1/KNR4-like"/>
    <property type="match status" value="1"/>
</dbReference>
<sequence>MDKIIKKKLNEILDKDCNNSKKKLSINDLEKFEKKYGILVPEEYKEFLTSYYSCYVNDDYYYPMIEKSKLTPEDGMEVIDYFYNLEFISNVDNFIAIWGDRVLPIGCAAGDFICIGIQKENFNKIYHLYHEDEDRANGLYLAANSFNEFILSFKYIESDDDDIQCVITWNL</sequence>
<dbReference type="SMART" id="SM00860">
    <property type="entry name" value="SMI1_KNR4"/>
    <property type="match status" value="1"/>
</dbReference>
<dbReference type="EMBL" id="JAQMLV010000021">
    <property type="protein sequence ID" value="MDB8745848.1"/>
    <property type="molecule type" value="Genomic_DNA"/>
</dbReference>
<organism evidence="2 3">
    <name type="scientific">Ruminococcus bicirculans</name>
    <name type="common">ex Wegman et al. 2014</name>
    <dbReference type="NCBI Taxonomy" id="1160721"/>
    <lineage>
        <taxon>Bacteria</taxon>
        <taxon>Bacillati</taxon>
        <taxon>Bacillota</taxon>
        <taxon>Clostridia</taxon>
        <taxon>Eubacteriales</taxon>
        <taxon>Oscillospiraceae</taxon>
        <taxon>Ruminococcus</taxon>
    </lineage>
</organism>
<evidence type="ECO:0000259" key="1">
    <source>
        <dbReference type="SMART" id="SM00860"/>
    </source>
</evidence>
<reference evidence="2" key="1">
    <citation type="submission" date="2023-01" db="EMBL/GenBank/DDBJ databases">
        <title>Human gut microbiome strain richness.</title>
        <authorList>
            <person name="Chen-Liaw A."/>
        </authorList>
    </citation>
    <scope>NUCLEOTIDE SEQUENCE</scope>
    <source>
        <strain evidence="2">1001275st1_F4_1001275B_160808</strain>
    </source>
</reference>
<evidence type="ECO:0000313" key="2">
    <source>
        <dbReference type="EMBL" id="MDB8745848.1"/>
    </source>
</evidence>
<feature type="domain" description="Knr4/Smi1-like" evidence="1">
    <location>
        <begin position="23"/>
        <end position="152"/>
    </location>
</feature>
<protein>
    <submittedName>
        <fullName evidence="2">SMI1/KNR4 family protein</fullName>
    </submittedName>
</protein>
<name>A0AAW6E7X2_9FIRM</name>
<dbReference type="InterPro" id="IPR018958">
    <property type="entry name" value="Knr4/Smi1-like_dom"/>
</dbReference>
<proteinExistence type="predicted"/>